<feature type="domain" description="Cysteine-rich" evidence="2">
    <location>
        <begin position="144"/>
        <end position="232"/>
    </location>
</feature>
<evidence type="ECO:0000313" key="3">
    <source>
        <dbReference type="EMBL" id="HHS63150.1"/>
    </source>
</evidence>
<dbReference type="InterPro" id="IPR051278">
    <property type="entry name" value="HdrB/HdrD_reductase"/>
</dbReference>
<dbReference type="EMBL" id="DTHJ01000130">
    <property type="protein sequence ID" value="HHS63150.1"/>
    <property type="molecule type" value="Genomic_DNA"/>
</dbReference>
<keyword evidence="1" id="KW-0560">Oxidoreductase</keyword>
<name>A0A7C6AHB8_UNCW3</name>
<proteinExistence type="predicted"/>
<dbReference type="PANTHER" id="PTHR42947:SF1">
    <property type="entry name" value="COB--COM HETERODISULFIDE REDUCTASE SUBUNIT B 1"/>
    <property type="match status" value="1"/>
</dbReference>
<comment type="caution">
    <text evidence="3">The sequence shown here is derived from an EMBL/GenBank/DDBJ whole genome shotgun (WGS) entry which is preliminary data.</text>
</comment>
<accession>A0A7C6AHB8</accession>
<dbReference type="PANTHER" id="PTHR42947">
    <property type="entry name" value="COB--COM HETERODISULFIDE REDUCTASE SUBUNIT B 1"/>
    <property type="match status" value="1"/>
</dbReference>
<gene>
    <name evidence="3" type="ORF">ENV70_06025</name>
</gene>
<protein>
    <submittedName>
        <fullName evidence="3">Disulfide reductase</fullName>
    </submittedName>
</protein>
<reference evidence="3" key="1">
    <citation type="journal article" date="2020" name="mSystems">
        <title>Genome- and Community-Level Interaction Insights into Carbon Utilization and Element Cycling Functions of Hydrothermarchaeota in Hydrothermal Sediment.</title>
        <authorList>
            <person name="Zhou Z."/>
            <person name="Liu Y."/>
            <person name="Xu W."/>
            <person name="Pan J."/>
            <person name="Luo Z.H."/>
            <person name="Li M."/>
        </authorList>
    </citation>
    <scope>NUCLEOTIDE SEQUENCE [LARGE SCALE GENOMIC DNA]</scope>
    <source>
        <strain evidence="3">SpSt-783</strain>
    </source>
</reference>
<dbReference type="InterPro" id="IPR004017">
    <property type="entry name" value="Cys_rich_dom"/>
</dbReference>
<dbReference type="AlphaFoldDB" id="A0A7C6AHB8"/>
<evidence type="ECO:0000259" key="2">
    <source>
        <dbReference type="Pfam" id="PF02754"/>
    </source>
</evidence>
<dbReference type="Pfam" id="PF02754">
    <property type="entry name" value="CCG"/>
    <property type="match status" value="2"/>
</dbReference>
<dbReference type="Gene3D" id="1.20.1050.140">
    <property type="match status" value="1"/>
</dbReference>
<dbReference type="GO" id="GO:0016491">
    <property type="term" value="F:oxidoreductase activity"/>
    <property type="evidence" value="ECO:0007669"/>
    <property type="project" value="UniProtKB-KW"/>
</dbReference>
<feature type="domain" description="Cysteine-rich" evidence="2">
    <location>
        <begin position="3"/>
        <end position="85"/>
    </location>
</feature>
<organism evidence="3">
    <name type="scientific">candidate division WOR-3 bacterium</name>
    <dbReference type="NCBI Taxonomy" id="2052148"/>
    <lineage>
        <taxon>Bacteria</taxon>
        <taxon>Bacteria division WOR-3</taxon>
    </lineage>
</organism>
<evidence type="ECO:0000256" key="1">
    <source>
        <dbReference type="ARBA" id="ARBA00023002"/>
    </source>
</evidence>
<sequence length="287" mass="32503">MKVSYYPGCDLYTKAKVLNDSIKATFSAVGMELNELANWYCCGTTFTLARDNKMSLIAPLRILAKAQKENGSLLVPCSICYNTLKRANYIFKNDPDTLKIINEHLGEDYNGEEKVVHPFEFIKEHREEFKKGVKKSLENLKLGCYYGCYLLRPKDEIGFDDPEAPTIMEDFVQLMGAQPVTFPLKVECCGSYLIVNSPEAALEASYKILKNAREKGAEAIVTSCPVCHYNLDNFQARIAGIHPDHKFIPVFYFSQIMAMAFGLPVEVWGLEYNKVNPTNLLKEHKIL</sequence>
<dbReference type="Gene3D" id="3.40.50.11810">
    <property type="match status" value="1"/>
</dbReference>